<keyword evidence="4" id="KW-1185">Reference proteome</keyword>
<organism evidence="3 4">
    <name type="scientific">Aeromicrobium alkaliterrae</name>
    <dbReference type="NCBI Taxonomy" id="302168"/>
    <lineage>
        <taxon>Bacteria</taxon>
        <taxon>Bacillati</taxon>
        <taxon>Actinomycetota</taxon>
        <taxon>Actinomycetes</taxon>
        <taxon>Propionibacteriales</taxon>
        <taxon>Nocardioidaceae</taxon>
        <taxon>Aeromicrobium</taxon>
    </lineage>
</organism>
<protein>
    <recommendedName>
        <fullName evidence="5">LPXTG cell wall anchor domain-containing protein</fullName>
    </recommendedName>
</protein>
<feature type="transmembrane region" description="Helical" evidence="2">
    <location>
        <begin position="6"/>
        <end position="25"/>
    </location>
</feature>
<sequence length="73" mass="7694">MSTLGIIVLVAGLAVVAAGAALVLLRRRSRRPAPATLSREELAQQAEQHRSFGGREHGQNPSVARNADHGGWG</sequence>
<reference evidence="4" key="1">
    <citation type="journal article" date="2019" name="Int. J. Syst. Evol. Microbiol.">
        <title>The Global Catalogue of Microorganisms (GCM) 10K type strain sequencing project: providing services to taxonomists for standard genome sequencing and annotation.</title>
        <authorList>
            <consortium name="The Broad Institute Genomics Platform"/>
            <consortium name="The Broad Institute Genome Sequencing Center for Infectious Disease"/>
            <person name="Wu L."/>
            <person name="Ma J."/>
        </authorList>
    </citation>
    <scope>NUCLEOTIDE SEQUENCE [LARGE SCALE GENOMIC DNA]</scope>
    <source>
        <strain evidence="4">JCM 13518</strain>
    </source>
</reference>
<gene>
    <name evidence="3" type="ORF">GCM10009710_06760</name>
</gene>
<accession>A0ABP4VJB2</accession>
<evidence type="ECO:0000256" key="2">
    <source>
        <dbReference type="SAM" id="Phobius"/>
    </source>
</evidence>
<dbReference type="RefSeq" id="WP_344197744.1">
    <property type="nucleotide sequence ID" value="NZ_BAAAME010000002.1"/>
</dbReference>
<keyword evidence="2" id="KW-0812">Transmembrane</keyword>
<evidence type="ECO:0000313" key="4">
    <source>
        <dbReference type="Proteomes" id="UP001501057"/>
    </source>
</evidence>
<feature type="region of interest" description="Disordered" evidence="1">
    <location>
        <begin position="31"/>
        <end position="73"/>
    </location>
</feature>
<keyword evidence="2" id="KW-0472">Membrane</keyword>
<name>A0ABP4VJB2_9ACTN</name>
<dbReference type="Proteomes" id="UP001501057">
    <property type="component" value="Unassembled WGS sequence"/>
</dbReference>
<evidence type="ECO:0000313" key="3">
    <source>
        <dbReference type="EMBL" id="GAA1728798.1"/>
    </source>
</evidence>
<dbReference type="EMBL" id="BAAAME010000002">
    <property type="protein sequence ID" value="GAA1728798.1"/>
    <property type="molecule type" value="Genomic_DNA"/>
</dbReference>
<keyword evidence="2" id="KW-1133">Transmembrane helix</keyword>
<feature type="compositionally biased region" description="Basic and acidic residues" evidence="1">
    <location>
        <begin position="38"/>
        <end position="58"/>
    </location>
</feature>
<evidence type="ECO:0008006" key="5">
    <source>
        <dbReference type="Google" id="ProtNLM"/>
    </source>
</evidence>
<evidence type="ECO:0000256" key="1">
    <source>
        <dbReference type="SAM" id="MobiDB-lite"/>
    </source>
</evidence>
<proteinExistence type="predicted"/>
<comment type="caution">
    <text evidence="3">The sequence shown here is derived from an EMBL/GenBank/DDBJ whole genome shotgun (WGS) entry which is preliminary data.</text>
</comment>